<dbReference type="PROSITE" id="PS00299">
    <property type="entry name" value="UBIQUITIN_1"/>
    <property type="match status" value="1"/>
</dbReference>
<accession>A0A4D6N6A6</accession>
<evidence type="ECO:0000259" key="1">
    <source>
        <dbReference type="PROSITE" id="PS50053"/>
    </source>
</evidence>
<dbReference type="EMBL" id="CP039353">
    <property type="protein sequence ID" value="QCE08384.1"/>
    <property type="molecule type" value="Genomic_DNA"/>
</dbReference>
<dbReference type="InterPro" id="IPR019954">
    <property type="entry name" value="Ubiquitin_CS"/>
</dbReference>
<gene>
    <name evidence="2" type="ORF">DEO72_LG9g3413</name>
</gene>
<proteinExistence type="predicted"/>
<dbReference type="PROSITE" id="PS50053">
    <property type="entry name" value="UBIQUITIN_2"/>
    <property type="match status" value="1"/>
</dbReference>
<dbReference type="Gene3D" id="3.10.20.90">
    <property type="entry name" value="Phosphatidylinositol 3-kinase Catalytic Subunit, Chain A, domain 1"/>
    <property type="match status" value="1"/>
</dbReference>
<dbReference type="SUPFAM" id="SSF54236">
    <property type="entry name" value="Ubiquitin-like"/>
    <property type="match status" value="1"/>
</dbReference>
<evidence type="ECO:0000313" key="2">
    <source>
        <dbReference type="EMBL" id="QCE08384.1"/>
    </source>
</evidence>
<reference evidence="2 3" key="1">
    <citation type="submission" date="2019-04" db="EMBL/GenBank/DDBJ databases">
        <title>An improved genome assembly and genetic linkage map for asparagus bean, Vigna unguiculata ssp. sesquipedialis.</title>
        <authorList>
            <person name="Xia Q."/>
            <person name="Zhang R."/>
            <person name="Dong Y."/>
        </authorList>
    </citation>
    <scope>NUCLEOTIDE SEQUENCE [LARGE SCALE GENOMIC DNA]</scope>
    <source>
        <tissue evidence="2">Leaf</tissue>
    </source>
</reference>
<keyword evidence="3" id="KW-1185">Reference proteome</keyword>
<protein>
    <recommendedName>
        <fullName evidence="1">Ubiquitin-like domain-containing protein</fullName>
    </recommendedName>
</protein>
<evidence type="ECO:0000313" key="3">
    <source>
        <dbReference type="Proteomes" id="UP000501690"/>
    </source>
</evidence>
<feature type="domain" description="Ubiquitin-like" evidence="1">
    <location>
        <begin position="3"/>
        <end position="75"/>
    </location>
</feature>
<organism evidence="2 3">
    <name type="scientific">Vigna unguiculata</name>
    <name type="common">Cowpea</name>
    <dbReference type="NCBI Taxonomy" id="3917"/>
    <lineage>
        <taxon>Eukaryota</taxon>
        <taxon>Viridiplantae</taxon>
        <taxon>Streptophyta</taxon>
        <taxon>Embryophyta</taxon>
        <taxon>Tracheophyta</taxon>
        <taxon>Spermatophyta</taxon>
        <taxon>Magnoliopsida</taxon>
        <taxon>eudicotyledons</taxon>
        <taxon>Gunneridae</taxon>
        <taxon>Pentapetalae</taxon>
        <taxon>rosids</taxon>
        <taxon>fabids</taxon>
        <taxon>Fabales</taxon>
        <taxon>Fabaceae</taxon>
        <taxon>Papilionoideae</taxon>
        <taxon>50 kb inversion clade</taxon>
        <taxon>NPAAA clade</taxon>
        <taxon>indigoferoid/millettioid clade</taxon>
        <taxon>Phaseoleae</taxon>
        <taxon>Vigna</taxon>
    </lineage>
</organism>
<dbReference type="InterPro" id="IPR029071">
    <property type="entry name" value="Ubiquitin-like_domsf"/>
</dbReference>
<dbReference type="CDD" id="cd17039">
    <property type="entry name" value="Ubl_ubiquitin_like"/>
    <property type="match status" value="1"/>
</dbReference>
<dbReference type="InterPro" id="IPR000626">
    <property type="entry name" value="Ubiquitin-like_dom"/>
</dbReference>
<dbReference type="SMART" id="SM00213">
    <property type="entry name" value="UBQ"/>
    <property type="match status" value="1"/>
</dbReference>
<name>A0A4D6N6A6_VIGUN</name>
<sequence length="350" mass="38932">MGVNVTFQVDEDVTITVTISASDTIRHVKEKIQSALGIAISNQIIIVDGEFLEDHDYVLSTRMFHPGAIILFSLNPYTQNILPPTPPPPLRNPRSWTHPALYHPLGVITQPMPPTTPLVLMLPRHQVFSMPASALVARRPAITPFLRSPEIAQVVHVPARTPMVQAPERTQVVGVPASTTVAQATERSIVCRMPQWKPVVRRWTGSPVFPMQNIQSNIVLKELAPDTEKEAPAARSPVLPMQQMRSDIELEELTVKKRKVTVNIVDCGGKIPVETEWDGTTILILKQKILEDLKTCGAGFDMEHVTVERMLLQCHLTHRELFDDVLLKDCLISEDPEIDLLLETVASSGC</sequence>
<dbReference type="Proteomes" id="UP000501690">
    <property type="component" value="Linkage Group LG9"/>
</dbReference>
<dbReference type="AlphaFoldDB" id="A0A4D6N6A6"/>
<dbReference type="Pfam" id="PF00240">
    <property type="entry name" value="ubiquitin"/>
    <property type="match status" value="1"/>
</dbReference>